<reference evidence="2" key="1">
    <citation type="submission" date="2020-05" db="EMBL/GenBank/DDBJ databases">
        <title>Phylogenomic resolution of chytrid fungi.</title>
        <authorList>
            <person name="Stajich J.E."/>
            <person name="Amses K."/>
            <person name="Simmons R."/>
            <person name="Seto K."/>
            <person name="Myers J."/>
            <person name="Bonds A."/>
            <person name="Quandt C.A."/>
            <person name="Barry K."/>
            <person name="Liu P."/>
            <person name="Grigoriev I."/>
            <person name="Longcore J.E."/>
            <person name="James T.Y."/>
        </authorList>
    </citation>
    <scope>NUCLEOTIDE SEQUENCE</scope>
    <source>
        <strain evidence="2">JEL0318</strain>
    </source>
</reference>
<dbReference type="SUPFAM" id="SSF54695">
    <property type="entry name" value="POZ domain"/>
    <property type="match status" value="1"/>
</dbReference>
<dbReference type="GO" id="GO:0051260">
    <property type="term" value="P:protein homooligomerization"/>
    <property type="evidence" value="ECO:0007669"/>
    <property type="project" value="InterPro"/>
</dbReference>
<evidence type="ECO:0000313" key="2">
    <source>
        <dbReference type="EMBL" id="KAJ3049073.1"/>
    </source>
</evidence>
<dbReference type="AlphaFoldDB" id="A0AAD5S9V0"/>
<dbReference type="InterPro" id="IPR003131">
    <property type="entry name" value="T1-type_BTB"/>
</dbReference>
<dbReference type="InterPro" id="IPR011333">
    <property type="entry name" value="SKP1/BTB/POZ_sf"/>
</dbReference>
<dbReference type="EMBL" id="JADGJD010000697">
    <property type="protein sequence ID" value="KAJ3049073.1"/>
    <property type="molecule type" value="Genomic_DNA"/>
</dbReference>
<dbReference type="PANTHER" id="PTHR14499:SF136">
    <property type="entry name" value="GH08630P"/>
    <property type="match status" value="1"/>
</dbReference>
<dbReference type="Proteomes" id="UP001212841">
    <property type="component" value="Unassembled WGS sequence"/>
</dbReference>
<comment type="caution">
    <text evidence="2">The sequence shown here is derived from an EMBL/GenBank/DDBJ whole genome shotgun (WGS) entry which is preliminary data.</text>
</comment>
<accession>A0AAD5S9V0</accession>
<dbReference type="Gene3D" id="3.30.710.10">
    <property type="entry name" value="Potassium Channel Kv1.1, Chain A"/>
    <property type="match status" value="1"/>
</dbReference>
<sequence>MDLYVGGTHFRTTRTTLFLPGSMLARLVSNHWKEGALKGAIFIDQNPEIFILDYLRTGTIDQQLPAD</sequence>
<evidence type="ECO:0000313" key="3">
    <source>
        <dbReference type="Proteomes" id="UP001212841"/>
    </source>
</evidence>
<proteinExistence type="predicted"/>
<organism evidence="2 3">
    <name type="scientific">Rhizophlyctis rosea</name>
    <dbReference type="NCBI Taxonomy" id="64517"/>
    <lineage>
        <taxon>Eukaryota</taxon>
        <taxon>Fungi</taxon>
        <taxon>Fungi incertae sedis</taxon>
        <taxon>Chytridiomycota</taxon>
        <taxon>Chytridiomycota incertae sedis</taxon>
        <taxon>Chytridiomycetes</taxon>
        <taxon>Rhizophlyctidales</taxon>
        <taxon>Rhizophlyctidaceae</taxon>
        <taxon>Rhizophlyctis</taxon>
    </lineage>
</organism>
<keyword evidence="3" id="KW-1185">Reference proteome</keyword>
<dbReference type="Pfam" id="PF02214">
    <property type="entry name" value="BTB_2"/>
    <property type="match status" value="1"/>
</dbReference>
<protein>
    <recommendedName>
        <fullName evidence="1">Potassium channel tetramerisation-type BTB domain-containing protein</fullName>
    </recommendedName>
</protein>
<feature type="domain" description="Potassium channel tetramerisation-type BTB" evidence="1">
    <location>
        <begin position="3"/>
        <end position="60"/>
    </location>
</feature>
<name>A0AAD5S9V0_9FUNG</name>
<dbReference type="PANTHER" id="PTHR14499">
    <property type="entry name" value="POTASSIUM CHANNEL TETRAMERIZATION DOMAIN-CONTAINING"/>
    <property type="match status" value="1"/>
</dbReference>
<gene>
    <name evidence="2" type="ORF">HK097_009893</name>
</gene>
<dbReference type="CDD" id="cd18316">
    <property type="entry name" value="BTB_POZ_KCTD-like"/>
    <property type="match status" value="1"/>
</dbReference>
<evidence type="ECO:0000259" key="1">
    <source>
        <dbReference type="Pfam" id="PF02214"/>
    </source>
</evidence>